<dbReference type="AlphaFoldDB" id="B8BQU5"/>
<dbReference type="Gene3D" id="3.20.10.10">
    <property type="entry name" value="D-amino Acid Aminotransferase, subunit A, domain 2"/>
    <property type="match status" value="1"/>
</dbReference>
<organism evidence="9 10">
    <name type="scientific">Thalassiosira pseudonana</name>
    <name type="common">Marine diatom</name>
    <name type="synonym">Cyclotella nana</name>
    <dbReference type="NCBI Taxonomy" id="35128"/>
    <lineage>
        <taxon>Eukaryota</taxon>
        <taxon>Sar</taxon>
        <taxon>Stramenopiles</taxon>
        <taxon>Ochrophyta</taxon>
        <taxon>Bacillariophyta</taxon>
        <taxon>Coscinodiscophyceae</taxon>
        <taxon>Thalassiosirophycidae</taxon>
        <taxon>Thalassiosirales</taxon>
        <taxon>Thalassiosiraceae</taxon>
        <taxon>Thalassiosira</taxon>
    </lineage>
</organism>
<keyword evidence="8" id="KW-0100">Branched-chain amino acid biosynthesis</keyword>
<evidence type="ECO:0000256" key="5">
    <source>
        <dbReference type="ARBA" id="ARBA00022898"/>
    </source>
</evidence>
<dbReference type="FunFam" id="3.30.470.10:FF:000030">
    <property type="entry name" value="Branched-chain-amino-acid aminotransferase"/>
    <property type="match status" value="1"/>
</dbReference>
<proteinExistence type="inferred from homology"/>
<dbReference type="GO" id="GO:0009082">
    <property type="term" value="P:branched-chain amino acid biosynthetic process"/>
    <property type="evidence" value="ECO:0007669"/>
    <property type="project" value="UniProtKB-KW"/>
</dbReference>
<protein>
    <recommendedName>
        <fullName evidence="8">Branched-chain-amino-acid aminotransferase</fullName>
        <ecNumber evidence="8">2.6.1.42</ecNumber>
    </recommendedName>
</protein>
<dbReference type="GO" id="GO:0004084">
    <property type="term" value="F:branched-chain-amino-acid transaminase activity"/>
    <property type="evidence" value="ECO:0000318"/>
    <property type="project" value="GO_Central"/>
</dbReference>
<gene>
    <name evidence="9" type="ORF">THAPSDRAFT_20816</name>
</gene>
<dbReference type="STRING" id="35128.B8BQU5"/>
<accession>B8BQU5</accession>
<dbReference type="eggNOG" id="KOG0975">
    <property type="taxonomic scope" value="Eukaryota"/>
</dbReference>
<dbReference type="EC" id="2.6.1.42" evidence="8"/>
<evidence type="ECO:0000256" key="3">
    <source>
        <dbReference type="ARBA" id="ARBA00022576"/>
    </source>
</evidence>
<dbReference type="InterPro" id="IPR018300">
    <property type="entry name" value="Aminotrans_IV_CS"/>
</dbReference>
<dbReference type="KEGG" id="tps:THAPSDRAFT_20816"/>
<dbReference type="FunFam" id="3.20.10.10:FF:000037">
    <property type="entry name" value="Branched-chain-amino-acid aminotransferase"/>
    <property type="match status" value="1"/>
</dbReference>
<dbReference type="GeneID" id="7451467"/>
<dbReference type="GO" id="GO:0008652">
    <property type="term" value="P:amino acid biosynthetic process"/>
    <property type="evidence" value="ECO:0007669"/>
    <property type="project" value="UniProtKB-KW"/>
</dbReference>
<evidence type="ECO:0000256" key="2">
    <source>
        <dbReference type="ARBA" id="ARBA00009320"/>
    </source>
</evidence>
<comment type="catalytic activity">
    <reaction evidence="8">
        <text>L-isoleucine + 2-oxoglutarate = (S)-3-methyl-2-oxopentanoate + L-glutamate</text>
        <dbReference type="Rhea" id="RHEA:24801"/>
        <dbReference type="ChEBI" id="CHEBI:16810"/>
        <dbReference type="ChEBI" id="CHEBI:29985"/>
        <dbReference type="ChEBI" id="CHEBI:35146"/>
        <dbReference type="ChEBI" id="CHEBI:58045"/>
        <dbReference type="EC" id="2.6.1.42"/>
    </reaction>
</comment>
<comment type="similarity">
    <text evidence="2 6">Belongs to the class-IV pyridoxal-phosphate-dependent aminotransferase family.</text>
</comment>
<sequence>MSFILSRPSLQLQTSRGVYGRLLQRHRTTVAASLSSTSNDKLPPPANDDIDFNSLPWNLNLPDQHSYLHLTTTPMEGWTNQHYDATTDSGALTTKNANSSLISLHHYSKDPLRLTPATTSLNYGTTIWEGLACRRSPTSNKALVFRPQKNYERFVNGAHAMCLPPPSYELFMRGLQLVIQNNIHLLPPSPTVDPETGVPEGGAKLYIRPMLMGSGQQLGLHASPQISLLYYGKAMGGLKLHLERRRCRAARGGLGSVKCSGNYAVTMRPLLDAKKLGFDDNLYLELDTYQSSLHDAILQELSAANIFLVLKSGEIVTPSLKRGTILPGVTRDSVLTLAREYADELQPFMAISAGDESDGDIKVTVSERDVKVKDLLDATEVFITGTAAEVVPVQSIATSPRPKDELGEREDDSFSVKFPHGESLPGGPVTTKLLNMLREVMAEKRTCEATKDWLCDVYETPEGFQKGGTQ</sequence>
<dbReference type="InterPro" id="IPR036038">
    <property type="entry name" value="Aminotransferase-like"/>
</dbReference>
<keyword evidence="3 8" id="KW-0032">Aminotransferase</keyword>
<dbReference type="OMA" id="WAGAHEM"/>
<evidence type="ECO:0000256" key="8">
    <source>
        <dbReference type="RuleBase" id="RU004517"/>
    </source>
</evidence>
<dbReference type="EMBL" id="CM000638">
    <property type="protein sequence ID" value="EED96423.1"/>
    <property type="molecule type" value="Genomic_DNA"/>
</dbReference>
<keyword evidence="5 7" id="KW-0663">Pyridoxal phosphate</keyword>
<dbReference type="PROSITE" id="PS00770">
    <property type="entry name" value="AA_TRANSFER_CLASS_4"/>
    <property type="match status" value="1"/>
</dbReference>
<reference evidence="9 10" key="2">
    <citation type="journal article" date="2008" name="Nature">
        <title>The Phaeodactylum genome reveals the evolutionary history of diatom genomes.</title>
        <authorList>
            <person name="Bowler C."/>
            <person name="Allen A.E."/>
            <person name="Badger J.H."/>
            <person name="Grimwood J."/>
            <person name="Jabbari K."/>
            <person name="Kuo A."/>
            <person name="Maheswari U."/>
            <person name="Martens C."/>
            <person name="Maumus F."/>
            <person name="Otillar R.P."/>
            <person name="Rayko E."/>
            <person name="Salamov A."/>
            <person name="Vandepoele K."/>
            <person name="Beszteri B."/>
            <person name="Gruber A."/>
            <person name="Heijde M."/>
            <person name="Katinka M."/>
            <person name="Mock T."/>
            <person name="Valentin K."/>
            <person name="Verret F."/>
            <person name="Berges J.A."/>
            <person name="Brownlee C."/>
            <person name="Cadoret J.P."/>
            <person name="Chiovitti A."/>
            <person name="Choi C.J."/>
            <person name="Coesel S."/>
            <person name="De Martino A."/>
            <person name="Detter J.C."/>
            <person name="Durkin C."/>
            <person name="Falciatore A."/>
            <person name="Fournet J."/>
            <person name="Haruta M."/>
            <person name="Huysman M.J."/>
            <person name="Jenkins B.D."/>
            <person name="Jiroutova K."/>
            <person name="Jorgensen R.E."/>
            <person name="Joubert Y."/>
            <person name="Kaplan A."/>
            <person name="Kroger N."/>
            <person name="Kroth P.G."/>
            <person name="La Roche J."/>
            <person name="Lindquist E."/>
            <person name="Lommer M."/>
            <person name="Martin-Jezequel V."/>
            <person name="Lopez P.J."/>
            <person name="Lucas S."/>
            <person name="Mangogna M."/>
            <person name="McGinnis K."/>
            <person name="Medlin L.K."/>
            <person name="Montsant A."/>
            <person name="Oudot-Le Secq M.P."/>
            <person name="Napoli C."/>
            <person name="Obornik M."/>
            <person name="Parker M.S."/>
            <person name="Petit J.L."/>
            <person name="Porcel B.M."/>
            <person name="Poulsen N."/>
            <person name="Robison M."/>
            <person name="Rychlewski L."/>
            <person name="Rynearson T.A."/>
            <person name="Schmutz J."/>
            <person name="Shapiro H."/>
            <person name="Siaut M."/>
            <person name="Stanley M."/>
            <person name="Sussman M.R."/>
            <person name="Taylor A.R."/>
            <person name="Vardi A."/>
            <person name="von Dassow P."/>
            <person name="Vyverman W."/>
            <person name="Willis A."/>
            <person name="Wyrwicz L.S."/>
            <person name="Rokhsar D.S."/>
            <person name="Weissenbach J."/>
            <person name="Armbrust E.V."/>
            <person name="Green B.R."/>
            <person name="Van de Peer Y."/>
            <person name="Grigoriev I.V."/>
        </authorList>
    </citation>
    <scope>NUCLEOTIDE SEQUENCE [LARGE SCALE GENOMIC DNA]</scope>
    <source>
        <strain evidence="9 10">CCMP1335</strain>
    </source>
</reference>
<name>B8BQU5_THAPS</name>
<comment type="catalytic activity">
    <reaction evidence="8">
        <text>L-valine + 2-oxoglutarate = 3-methyl-2-oxobutanoate + L-glutamate</text>
        <dbReference type="Rhea" id="RHEA:24813"/>
        <dbReference type="ChEBI" id="CHEBI:11851"/>
        <dbReference type="ChEBI" id="CHEBI:16810"/>
        <dbReference type="ChEBI" id="CHEBI:29985"/>
        <dbReference type="ChEBI" id="CHEBI:57762"/>
        <dbReference type="EC" id="2.6.1.42"/>
    </reaction>
</comment>
<dbReference type="Proteomes" id="UP000001449">
    <property type="component" value="Chromosome 1"/>
</dbReference>
<evidence type="ECO:0000313" key="9">
    <source>
        <dbReference type="EMBL" id="EED96423.1"/>
    </source>
</evidence>
<comment type="catalytic activity">
    <reaction evidence="8">
        <text>L-leucine + 2-oxoglutarate = 4-methyl-2-oxopentanoate + L-glutamate</text>
        <dbReference type="Rhea" id="RHEA:18321"/>
        <dbReference type="ChEBI" id="CHEBI:16810"/>
        <dbReference type="ChEBI" id="CHEBI:17865"/>
        <dbReference type="ChEBI" id="CHEBI:29985"/>
        <dbReference type="ChEBI" id="CHEBI:57427"/>
        <dbReference type="EC" id="2.6.1.42"/>
    </reaction>
</comment>
<comment type="cofactor">
    <cofactor evidence="1 7">
        <name>pyridoxal 5'-phosphate</name>
        <dbReference type="ChEBI" id="CHEBI:597326"/>
    </cofactor>
</comment>
<dbReference type="Pfam" id="PF01063">
    <property type="entry name" value="Aminotran_4"/>
    <property type="match status" value="1"/>
</dbReference>
<evidence type="ECO:0000256" key="7">
    <source>
        <dbReference type="RuleBase" id="RU004516"/>
    </source>
</evidence>
<dbReference type="InterPro" id="IPR043131">
    <property type="entry name" value="BCAT-like_N"/>
</dbReference>
<dbReference type="InterPro" id="IPR043132">
    <property type="entry name" value="BCAT-like_C"/>
</dbReference>
<dbReference type="InterPro" id="IPR005786">
    <property type="entry name" value="B_amino_transII"/>
</dbReference>
<keyword evidence="4 8" id="KW-0808">Transferase</keyword>
<dbReference type="Gene3D" id="3.30.470.10">
    <property type="match status" value="1"/>
</dbReference>
<dbReference type="HOGENOM" id="CLU_031922_0_2_1"/>
<dbReference type="InParanoid" id="B8BQU5"/>
<dbReference type="RefSeq" id="XP_002286782.1">
    <property type="nucleotide sequence ID" value="XM_002286746.1"/>
</dbReference>
<dbReference type="InterPro" id="IPR001544">
    <property type="entry name" value="Aminotrans_IV"/>
</dbReference>
<keyword evidence="10" id="KW-1185">Reference proteome</keyword>
<evidence type="ECO:0000256" key="4">
    <source>
        <dbReference type="ARBA" id="ARBA00022679"/>
    </source>
</evidence>
<reference evidence="9 10" key="1">
    <citation type="journal article" date="2004" name="Science">
        <title>The genome of the diatom Thalassiosira pseudonana: ecology, evolution, and metabolism.</title>
        <authorList>
            <person name="Armbrust E.V."/>
            <person name="Berges J.A."/>
            <person name="Bowler C."/>
            <person name="Green B.R."/>
            <person name="Martinez D."/>
            <person name="Putnam N.H."/>
            <person name="Zhou S."/>
            <person name="Allen A.E."/>
            <person name="Apt K.E."/>
            <person name="Bechner M."/>
            <person name="Brzezinski M.A."/>
            <person name="Chaal B.K."/>
            <person name="Chiovitti A."/>
            <person name="Davis A.K."/>
            <person name="Demarest M.S."/>
            <person name="Detter J.C."/>
            <person name="Glavina T."/>
            <person name="Goodstein D."/>
            <person name="Hadi M.Z."/>
            <person name="Hellsten U."/>
            <person name="Hildebrand M."/>
            <person name="Jenkins B.D."/>
            <person name="Jurka J."/>
            <person name="Kapitonov V.V."/>
            <person name="Kroger N."/>
            <person name="Lau W.W."/>
            <person name="Lane T.W."/>
            <person name="Larimer F.W."/>
            <person name="Lippmeier J.C."/>
            <person name="Lucas S."/>
            <person name="Medina M."/>
            <person name="Montsant A."/>
            <person name="Obornik M."/>
            <person name="Parker M.S."/>
            <person name="Palenik B."/>
            <person name="Pazour G.J."/>
            <person name="Richardson P.M."/>
            <person name="Rynearson T.A."/>
            <person name="Saito M.A."/>
            <person name="Schwartz D.C."/>
            <person name="Thamatrakoln K."/>
            <person name="Valentin K."/>
            <person name="Vardi A."/>
            <person name="Wilkerson F.P."/>
            <person name="Rokhsar D.S."/>
        </authorList>
    </citation>
    <scope>NUCLEOTIDE SEQUENCE [LARGE SCALE GENOMIC DNA]</scope>
    <source>
        <strain evidence="9 10">CCMP1335</strain>
    </source>
</reference>
<evidence type="ECO:0000256" key="1">
    <source>
        <dbReference type="ARBA" id="ARBA00001933"/>
    </source>
</evidence>
<dbReference type="PaxDb" id="35128-Thaps20816"/>
<evidence type="ECO:0000313" key="10">
    <source>
        <dbReference type="Proteomes" id="UP000001449"/>
    </source>
</evidence>
<evidence type="ECO:0000256" key="6">
    <source>
        <dbReference type="RuleBase" id="RU004106"/>
    </source>
</evidence>
<dbReference type="SUPFAM" id="SSF56752">
    <property type="entry name" value="D-aminoacid aminotransferase-like PLP-dependent enzymes"/>
    <property type="match status" value="1"/>
</dbReference>
<dbReference type="PANTHER" id="PTHR42825:SF2">
    <property type="entry name" value="BRANCHED-CHAIN-AMINO-ACID AMINOTRANSFERASE 3, CHLOROPLASTIC-RELATED"/>
    <property type="match status" value="1"/>
</dbReference>
<keyword evidence="8" id="KW-0028">Amino-acid biosynthesis</keyword>
<dbReference type="PANTHER" id="PTHR42825">
    <property type="entry name" value="AMINO ACID AMINOTRANSFERASE"/>
    <property type="match status" value="1"/>
</dbReference>